<sequence>MSSTDFTIALRWSDQDANGHLNHARIVTLMEEARVRWTRIEDGFAQLLLGVVVASMTVDYLAQAEYIPSMTISLGIERIGTKSFTLRHTGIQQGTTVFVGTTVIVPLAEDRTGARALSAEERKALERHRLQDPTS</sequence>
<dbReference type="InterPro" id="IPR029069">
    <property type="entry name" value="HotDog_dom_sf"/>
</dbReference>
<dbReference type="RefSeq" id="WP_086994451.1">
    <property type="nucleotide sequence ID" value="NZ_FUHW01000007.1"/>
</dbReference>
<protein>
    <submittedName>
        <fullName evidence="1">4-hydroxybenzoyl-CoA thioesterase</fullName>
    </submittedName>
</protein>
<organism evidence="1 2">
    <name type="scientific">Arthrobacter rhombi</name>
    <dbReference type="NCBI Taxonomy" id="71253"/>
    <lineage>
        <taxon>Bacteria</taxon>
        <taxon>Bacillati</taxon>
        <taxon>Actinomycetota</taxon>
        <taxon>Actinomycetes</taxon>
        <taxon>Micrococcales</taxon>
        <taxon>Micrococcaceae</taxon>
        <taxon>Arthrobacter</taxon>
    </lineage>
</organism>
<proteinExistence type="predicted"/>
<accession>A0A1R4EZV3</accession>
<dbReference type="Gene3D" id="3.10.129.10">
    <property type="entry name" value="Hotdog Thioesterase"/>
    <property type="match status" value="1"/>
</dbReference>
<dbReference type="CDD" id="cd00586">
    <property type="entry name" value="4HBT"/>
    <property type="match status" value="1"/>
</dbReference>
<dbReference type="AlphaFoldDB" id="A0A1R4EZV3"/>
<gene>
    <name evidence="1" type="ORF">FM101_01560</name>
</gene>
<dbReference type="SUPFAM" id="SSF54637">
    <property type="entry name" value="Thioesterase/thiol ester dehydrase-isomerase"/>
    <property type="match status" value="1"/>
</dbReference>
<dbReference type="EMBL" id="FUHW01000007">
    <property type="protein sequence ID" value="SJM49093.1"/>
    <property type="molecule type" value="Genomic_DNA"/>
</dbReference>
<dbReference type="Pfam" id="PF13279">
    <property type="entry name" value="4HBT_2"/>
    <property type="match status" value="1"/>
</dbReference>
<reference evidence="1 2" key="1">
    <citation type="submission" date="2017-02" db="EMBL/GenBank/DDBJ databases">
        <authorList>
            <person name="Peterson S.W."/>
        </authorList>
    </citation>
    <scope>NUCLEOTIDE SEQUENCE [LARGE SCALE GENOMIC DNA]</scope>
    <source>
        <strain evidence="1 2">B Ar 00.02</strain>
    </source>
</reference>
<evidence type="ECO:0000313" key="1">
    <source>
        <dbReference type="EMBL" id="SJM49093.1"/>
    </source>
</evidence>
<keyword evidence="2" id="KW-1185">Reference proteome</keyword>
<name>A0A1R4EZV3_9MICC</name>
<dbReference type="Proteomes" id="UP000195913">
    <property type="component" value="Unassembled WGS sequence"/>
</dbReference>
<evidence type="ECO:0000313" key="2">
    <source>
        <dbReference type="Proteomes" id="UP000195913"/>
    </source>
</evidence>